<dbReference type="Proteomes" id="UP001055149">
    <property type="component" value="Unassembled WGS sequence"/>
</dbReference>
<dbReference type="EMBL" id="BQXH01000002">
    <property type="protein sequence ID" value="GKS80653.1"/>
    <property type="molecule type" value="Genomic_DNA"/>
</dbReference>
<keyword evidence="2 4" id="KW-0479">Metal-binding</keyword>
<reference evidence="6" key="1">
    <citation type="journal article" date="2022" name="Int. J. Syst. Evol. Microbiol.">
        <title>A novel species of lactic acid bacteria, Ligilactobacillus pabuli sp. nov., isolated from alfalfa silage.</title>
        <authorList>
            <person name="Tohno M."/>
            <person name="Tanizawa Y."/>
            <person name="Sawada H."/>
            <person name="Sakamoto M."/>
            <person name="Ohkuma M."/>
            <person name="Kobayashi H."/>
        </authorList>
    </citation>
    <scope>NUCLEOTIDE SEQUENCE</scope>
    <source>
        <strain evidence="6">AF129</strain>
    </source>
</reference>
<dbReference type="InterPro" id="IPR006640">
    <property type="entry name" value="SprT-like_domain"/>
</dbReference>
<dbReference type="InterPro" id="IPR035240">
    <property type="entry name" value="SprT_Zn_ribbon"/>
</dbReference>
<comment type="subcellular location">
    <subcellularLocation>
        <location evidence="4">Cytoplasm</location>
    </subcellularLocation>
</comment>
<dbReference type="Pfam" id="PF10263">
    <property type="entry name" value="SprT-like"/>
    <property type="match status" value="1"/>
</dbReference>
<feature type="binding site" evidence="4">
    <location>
        <position position="67"/>
    </location>
    <ligand>
        <name>Zn(2+)</name>
        <dbReference type="ChEBI" id="CHEBI:29105"/>
    </ligand>
</feature>
<feature type="active site" evidence="4">
    <location>
        <position position="68"/>
    </location>
</feature>
<dbReference type="RefSeq" id="WP_244054394.1">
    <property type="nucleotide sequence ID" value="NZ_BQXH01000002.1"/>
</dbReference>
<dbReference type="InterPro" id="IPR023524">
    <property type="entry name" value="Uncharacterised_SprT-like"/>
</dbReference>
<dbReference type="Pfam" id="PF17283">
    <property type="entry name" value="Zn_ribbon_SprT"/>
    <property type="match status" value="1"/>
</dbReference>
<organism evidence="6 7">
    <name type="scientific">Ligilactobacillus pabuli</name>
    <dbReference type="NCBI Taxonomy" id="2886039"/>
    <lineage>
        <taxon>Bacteria</taxon>
        <taxon>Bacillati</taxon>
        <taxon>Bacillota</taxon>
        <taxon>Bacilli</taxon>
        <taxon>Lactobacillales</taxon>
        <taxon>Lactobacillaceae</taxon>
        <taxon>Ligilactobacillus</taxon>
    </lineage>
</organism>
<evidence type="ECO:0000256" key="4">
    <source>
        <dbReference type="HAMAP-Rule" id="MF_00745"/>
    </source>
</evidence>
<keyword evidence="1 4" id="KW-0963">Cytoplasm</keyword>
<feature type="binding site" evidence="4">
    <location>
        <position position="71"/>
    </location>
    <ligand>
        <name>Zn(2+)</name>
        <dbReference type="ChEBI" id="CHEBI:29105"/>
    </ligand>
</feature>
<dbReference type="SMART" id="SM00731">
    <property type="entry name" value="SprT"/>
    <property type="match status" value="1"/>
</dbReference>
<evidence type="ECO:0000256" key="2">
    <source>
        <dbReference type="ARBA" id="ARBA00022723"/>
    </source>
</evidence>
<dbReference type="HAMAP" id="MF_00745">
    <property type="entry name" value="SprT_like"/>
    <property type="match status" value="1"/>
</dbReference>
<evidence type="ECO:0000313" key="6">
    <source>
        <dbReference type="EMBL" id="GKS80653.1"/>
    </source>
</evidence>
<evidence type="ECO:0000259" key="5">
    <source>
        <dbReference type="SMART" id="SM00731"/>
    </source>
</evidence>
<gene>
    <name evidence="6" type="ORF">LPAF129_03380</name>
</gene>
<keyword evidence="7" id="KW-1185">Reference proteome</keyword>
<evidence type="ECO:0000256" key="1">
    <source>
        <dbReference type="ARBA" id="ARBA00022490"/>
    </source>
</evidence>
<evidence type="ECO:0000256" key="3">
    <source>
        <dbReference type="ARBA" id="ARBA00022833"/>
    </source>
</evidence>
<evidence type="ECO:0000313" key="7">
    <source>
        <dbReference type="Proteomes" id="UP001055149"/>
    </source>
</evidence>
<name>A0ABQ5JFL9_9LACO</name>
<dbReference type="NCBIfam" id="NF003339">
    <property type="entry name" value="PRK04351.1"/>
    <property type="match status" value="1"/>
</dbReference>
<feature type="domain" description="SprT-like" evidence="5">
    <location>
        <begin position="4"/>
        <end position="148"/>
    </location>
</feature>
<comment type="similarity">
    <text evidence="4">Belongs to the SprT family.</text>
</comment>
<comment type="caution">
    <text evidence="6">The sequence shown here is derived from an EMBL/GenBank/DDBJ whole genome shotgun (WGS) entry which is preliminary data.</text>
</comment>
<keyword evidence="3 4" id="KW-0862">Zinc</keyword>
<proteinExistence type="inferred from homology"/>
<protein>
    <recommendedName>
        <fullName evidence="4">Protein SprT-like</fullName>
    </recommendedName>
</protein>
<accession>A0ABQ5JFL9</accession>
<sequence length="154" mass="18017">MTDQQLQALVQQISQVSFGRPFQHQARFNTRLRTTGGRYLLQNHQIEINPKMLSEHDEATLVGVIKHELCHYHLHLMQSGYQHKDPEFKQLLQAVGGSRFAPAPAKRQRPKRRYLYQCLACGQEYPRVRRIDVSRYVCSKCHGHLKLMRELAPK</sequence>
<comment type="cofactor">
    <cofactor evidence="4">
        <name>Zn(2+)</name>
        <dbReference type="ChEBI" id="CHEBI:29105"/>
    </cofactor>
    <text evidence="4">Binds 1 zinc ion.</text>
</comment>